<dbReference type="Proteomes" id="UP000829398">
    <property type="component" value="Chromosome 3"/>
</dbReference>
<proteinExistence type="predicted"/>
<evidence type="ECO:0000313" key="1">
    <source>
        <dbReference type="EMBL" id="KAH9779186.1"/>
    </source>
</evidence>
<keyword evidence="2" id="KW-1185">Reference proteome</keyword>
<name>A0ACB8M0K8_CITSI</name>
<dbReference type="EMBL" id="CM039172">
    <property type="protein sequence ID" value="KAH9779186.1"/>
    <property type="molecule type" value="Genomic_DNA"/>
</dbReference>
<evidence type="ECO:0000313" key="2">
    <source>
        <dbReference type="Proteomes" id="UP000829398"/>
    </source>
</evidence>
<protein>
    <submittedName>
        <fullName evidence="1">DUF862 domain-containing protein</fullName>
    </submittedName>
</protein>
<reference evidence="2" key="1">
    <citation type="journal article" date="2023" name="Hortic. Res.">
        <title>A chromosome-level phased genome enabling allele-level studies in sweet orange: a case study on citrus Huanglongbing tolerance.</title>
        <authorList>
            <person name="Wu B."/>
            <person name="Yu Q."/>
            <person name="Deng Z."/>
            <person name="Duan Y."/>
            <person name="Luo F."/>
            <person name="Gmitter F. Jr."/>
        </authorList>
    </citation>
    <scope>NUCLEOTIDE SEQUENCE [LARGE SCALE GENOMIC DNA]</scope>
    <source>
        <strain evidence="2">cv. Valencia</strain>
    </source>
</reference>
<sequence length="429" mass="49968">MVNSELHASIEMEKLAEYLGGKLETFQPLTRECSIYRVPERKRCLHPSDYTPKMVSIGPFHYGKPELKAMEEQKERYLKCFLQRTKVRLASFLEFVKQREAEVRNCYAETIHNLASDEFVTMVLVDAIFLIELFLRYYNRNLRTDEDPILGKSCLFWEIRQDFLLLENQLPLVILNDLFNLAKTAASSHRFYEEISFTTVTCYWFRDDIVGYFPMKENLLEIHISEAKHFLHLLMLCLHPSQMPDQDKLKNDDQNIPSVKELHEAGVKFKSGSSKNLIDIKFSDGILEIPFFTVYYYDTEPLYRNLLASERMHGCPSYFNDYIIMMSCLVNTPKDAEFLIQNKIIGLGFSEILPSVFRSLDRDCSWDIPFKYSGVVADLQAYCQLPRHKWKANLKQNYFNTPWASISVIAAIILLLLTVTQTICSLIGL</sequence>
<gene>
    <name evidence="1" type="ORF">KPL71_007636</name>
</gene>
<comment type="caution">
    <text evidence="1">The sequence shown here is derived from an EMBL/GenBank/DDBJ whole genome shotgun (WGS) entry which is preliminary data.</text>
</comment>
<accession>A0ACB8M0K8</accession>
<organism evidence="1 2">
    <name type="scientific">Citrus sinensis</name>
    <name type="common">Sweet orange</name>
    <name type="synonym">Citrus aurantium var. sinensis</name>
    <dbReference type="NCBI Taxonomy" id="2711"/>
    <lineage>
        <taxon>Eukaryota</taxon>
        <taxon>Viridiplantae</taxon>
        <taxon>Streptophyta</taxon>
        <taxon>Embryophyta</taxon>
        <taxon>Tracheophyta</taxon>
        <taxon>Spermatophyta</taxon>
        <taxon>Magnoliopsida</taxon>
        <taxon>eudicotyledons</taxon>
        <taxon>Gunneridae</taxon>
        <taxon>Pentapetalae</taxon>
        <taxon>rosids</taxon>
        <taxon>malvids</taxon>
        <taxon>Sapindales</taxon>
        <taxon>Rutaceae</taxon>
        <taxon>Aurantioideae</taxon>
        <taxon>Citrus</taxon>
    </lineage>
</organism>